<dbReference type="InterPro" id="IPR058792">
    <property type="entry name" value="Beta-barrel_RND_2"/>
</dbReference>
<dbReference type="Gene3D" id="2.40.30.170">
    <property type="match status" value="1"/>
</dbReference>
<dbReference type="InterPro" id="IPR058624">
    <property type="entry name" value="MdtA-like_HH"/>
</dbReference>
<dbReference type="Gene3D" id="2.40.50.100">
    <property type="match status" value="1"/>
</dbReference>
<dbReference type="Proteomes" id="UP000288395">
    <property type="component" value="Unassembled WGS sequence"/>
</dbReference>
<feature type="domain" description="Multidrug resistance protein MdtA-like barrel-sandwich hybrid" evidence="5">
    <location>
        <begin position="66"/>
        <end position="177"/>
    </location>
</feature>
<comment type="similarity">
    <text evidence="1">Belongs to the membrane fusion protein (MFP) (TC 8.A.1) family.</text>
</comment>
<feature type="coiled-coil region" evidence="2">
    <location>
        <begin position="106"/>
        <end position="157"/>
    </location>
</feature>
<evidence type="ECO:0000259" key="6">
    <source>
        <dbReference type="Pfam" id="PF25954"/>
    </source>
</evidence>
<dbReference type="NCBIfam" id="TIGR01730">
    <property type="entry name" value="RND_mfp"/>
    <property type="match status" value="1"/>
</dbReference>
<dbReference type="Pfam" id="PF25954">
    <property type="entry name" value="Beta-barrel_RND_2"/>
    <property type="match status" value="1"/>
</dbReference>
<comment type="caution">
    <text evidence="7">The sequence shown here is derived from an EMBL/GenBank/DDBJ whole genome shotgun (WGS) entry which is preliminary data.</text>
</comment>
<accession>A0A432W2Y2</accession>
<evidence type="ECO:0000259" key="4">
    <source>
        <dbReference type="Pfam" id="PF25876"/>
    </source>
</evidence>
<dbReference type="PANTHER" id="PTHR30469:SF20">
    <property type="entry name" value="EFFLUX RND TRANSPORTER PERIPLASMIC ADAPTOR SUBUNIT"/>
    <property type="match status" value="1"/>
</dbReference>
<dbReference type="PROSITE" id="PS51257">
    <property type="entry name" value="PROKAR_LIPOPROTEIN"/>
    <property type="match status" value="1"/>
</dbReference>
<evidence type="ECO:0000256" key="1">
    <source>
        <dbReference type="ARBA" id="ARBA00009477"/>
    </source>
</evidence>
<feature type="chain" id="PRO_5019282630" evidence="3">
    <location>
        <begin position="28"/>
        <end position="372"/>
    </location>
</feature>
<protein>
    <submittedName>
        <fullName evidence="7">Efflux RND transporter periplasmic adaptor subunit</fullName>
    </submittedName>
</protein>
<sequence length="372" mass="40924">MQFSTRCFRPFAIAVLLIATLGLSACSEPTAEKTEKPLRPVKLITVGSDHNADIRSFPAVVEATQTADLTFRVGGELIELPWRPGHVVEKGDLIAALDPTDYRLTAEQAKARAELAQAQYDRIAQLAEQNIISRSQFDEAKAELQVAQANLNTAETNLSYTELHAPFAGVIANLHVELYENIGPQQPIITLQVDDMVDVRIQVPEQLFAQVRRDLNYQPDITFESLPNQVFKGQIREWDRIADSATNTYRVVFTLPKPETGNILPGMTASVMIDSNQVLPTNGNSINIPIGAVFTPPDRALAEDIRMVWVYEPAAEGSRGELTARQVTIGAASSSSISILDGLNIGEHVVIAGVHQLEEGEQVRPWIRERGL</sequence>
<name>A0A432W2Y2_9GAMM</name>
<dbReference type="EMBL" id="PIPJ01000001">
    <property type="protein sequence ID" value="RUO23570.1"/>
    <property type="molecule type" value="Genomic_DNA"/>
</dbReference>
<dbReference type="Gene3D" id="2.40.420.20">
    <property type="match status" value="1"/>
</dbReference>
<keyword evidence="8" id="KW-1185">Reference proteome</keyword>
<feature type="signal peptide" evidence="3">
    <location>
        <begin position="1"/>
        <end position="27"/>
    </location>
</feature>
<dbReference type="GO" id="GO:1990281">
    <property type="term" value="C:efflux pump complex"/>
    <property type="evidence" value="ECO:0007669"/>
    <property type="project" value="TreeGrafter"/>
</dbReference>
<gene>
    <name evidence="7" type="ORF">CWE08_02685</name>
</gene>
<evidence type="ECO:0000259" key="5">
    <source>
        <dbReference type="Pfam" id="PF25917"/>
    </source>
</evidence>
<dbReference type="RefSeq" id="WP_126765324.1">
    <property type="nucleotide sequence ID" value="NZ_PIPJ01000001.1"/>
</dbReference>
<feature type="domain" description="Multidrug resistance protein MdtA-like alpha-helical hairpin" evidence="4">
    <location>
        <begin position="105"/>
        <end position="161"/>
    </location>
</feature>
<evidence type="ECO:0000313" key="8">
    <source>
        <dbReference type="Proteomes" id="UP000288395"/>
    </source>
</evidence>
<dbReference type="Gene3D" id="1.10.287.470">
    <property type="entry name" value="Helix hairpin bin"/>
    <property type="match status" value="1"/>
</dbReference>
<proteinExistence type="inferred from homology"/>
<evidence type="ECO:0000313" key="7">
    <source>
        <dbReference type="EMBL" id="RUO23570.1"/>
    </source>
</evidence>
<evidence type="ECO:0000256" key="3">
    <source>
        <dbReference type="SAM" id="SignalP"/>
    </source>
</evidence>
<dbReference type="OrthoDB" id="1185083at2"/>
<dbReference type="Pfam" id="PF25876">
    <property type="entry name" value="HH_MFP_RND"/>
    <property type="match status" value="1"/>
</dbReference>
<evidence type="ECO:0000256" key="2">
    <source>
        <dbReference type="SAM" id="Coils"/>
    </source>
</evidence>
<dbReference type="SUPFAM" id="SSF111369">
    <property type="entry name" value="HlyD-like secretion proteins"/>
    <property type="match status" value="1"/>
</dbReference>
<dbReference type="GO" id="GO:0015562">
    <property type="term" value="F:efflux transmembrane transporter activity"/>
    <property type="evidence" value="ECO:0007669"/>
    <property type="project" value="TreeGrafter"/>
</dbReference>
<dbReference type="InterPro" id="IPR006143">
    <property type="entry name" value="RND_pump_MFP"/>
</dbReference>
<reference evidence="8" key="1">
    <citation type="journal article" date="2018" name="Front. Microbiol.">
        <title>Genome-Based Analysis Reveals the Taxonomy and Diversity of the Family Idiomarinaceae.</title>
        <authorList>
            <person name="Liu Y."/>
            <person name="Lai Q."/>
            <person name="Shao Z."/>
        </authorList>
    </citation>
    <scope>NUCLEOTIDE SEQUENCE [LARGE SCALE GENOMIC DNA]</scope>
    <source>
        <strain evidence="8">GBPy7</strain>
    </source>
</reference>
<dbReference type="Pfam" id="PF25917">
    <property type="entry name" value="BSH_RND"/>
    <property type="match status" value="1"/>
</dbReference>
<dbReference type="PANTHER" id="PTHR30469">
    <property type="entry name" value="MULTIDRUG RESISTANCE PROTEIN MDTA"/>
    <property type="match status" value="1"/>
</dbReference>
<keyword evidence="3" id="KW-0732">Signal</keyword>
<feature type="domain" description="CusB-like beta-barrel" evidence="6">
    <location>
        <begin position="199"/>
        <end position="275"/>
    </location>
</feature>
<organism evidence="7 8">
    <name type="scientific">Aliidiomarina iranensis</name>
    <dbReference type="NCBI Taxonomy" id="1434071"/>
    <lineage>
        <taxon>Bacteria</taxon>
        <taxon>Pseudomonadati</taxon>
        <taxon>Pseudomonadota</taxon>
        <taxon>Gammaproteobacteria</taxon>
        <taxon>Alteromonadales</taxon>
        <taxon>Idiomarinaceae</taxon>
        <taxon>Aliidiomarina</taxon>
    </lineage>
</organism>
<dbReference type="AlphaFoldDB" id="A0A432W2Y2"/>
<keyword evidence="2" id="KW-0175">Coiled coil</keyword>
<dbReference type="InterPro" id="IPR058625">
    <property type="entry name" value="MdtA-like_BSH"/>
</dbReference>